<name>A0ABN1QFJ9_9ACTN</name>
<dbReference type="PIRSF" id="PIRSF016602">
    <property type="entry name" value="CurC_prd"/>
    <property type="match status" value="1"/>
</dbReference>
<dbReference type="InterPro" id="IPR014710">
    <property type="entry name" value="RmlC-like_jellyroll"/>
</dbReference>
<dbReference type="InterPro" id="IPR013096">
    <property type="entry name" value="Cupin_2"/>
</dbReference>
<keyword evidence="3" id="KW-1185">Reference proteome</keyword>
<evidence type="ECO:0000259" key="1">
    <source>
        <dbReference type="Pfam" id="PF07883"/>
    </source>
</evidence>
<gene>
    <name evidence="2" type="ORF">GCM10009560_53930</name>
</gene>
<sequence length="137" mass="14430">MSARKVSLGDVAPTKRFGCDIRALLTPARVGSTSGFLGTMSLAPGEIVAAHYHPYSDEFWFVAEGRLTVRIGGEELAAAQGDALFVPRGTEHRIENTGERPALVVFQIAPLAPSPELGHVDVEPMPFPAAPPPSVGG</sequence>
<dbReference type="Gene3D" id="2.60.120.10">
    <property type="entry name" value="Jelly Rolls"/>
    <property type="match status" value="1"/>
</dbReference>
<dbReference type="CDD" id="cd06991">
    <property type="entry name" value="cupin_TcmJ-like"/>
    <property type="match status" value="1"/>
</dbReference>
<dbReference type="InterPro" id="IPR052044">
    <property type="entry name" value="PKS_Associated_Protein"/>
</dbReference>
<reference evidence="2 3" key="1">
    <citation type="journal article" date="2019" name="Int. J. Syst. Evol. Microbiol.">
        <title>The Global Catalogue of Microorganisms (GCM) 10K type strain sequencing project: providing services to taxonomists for standard genome sequencing and annotation.</title>
        <authorList>
            <consortium name="The Broad Institute Genomics Platform"/>
            <consortium name="The Broad Institute Genome Sequencing Center for Infectious Disease"/>
            <person name="Wu L."/>
            <person name="Ma J."/>
        </authorList>
    </citation>
    <scope>NUCLEOTIDE SEQUENCE [LARGE SCALE GENOMIC DNA]</scope>
    <source>
        <strain evidence="2 3">JCM 11136</strain>
    </source>
</reference>
<dbReference type="SUPFAM" id="SSF51182">
    <property type="entry name" value="RmlC-like cupins"/>
    <property type="match status" value="1"/>
</dbReference>
<dbReference type="EMBL" id="BAAAHQ010000031">
    <property type="protein sequence ID" value="GAA0941740.1"/>
    <property type="molecule type" value="Genomic_DNA"/>
</dbReference>
<protein>
    <submittedName>
        <fullName evidence="2">Cupin domain-containing protein</fullName>
    </submittedName>
</protein>
<dbReference type="InterPro" id="IPR011051">
    <property type="entry name" value="RmlC_Cupin_sf"/>
</dbReference>
<comment type="caution">
    <text evidence="2">The sequence shown here is derived from an EMBL/GenBank/DDBJ whole genome shotgun (WGS) entry which is preliminary data.</text>
</comment>
<dbReference type="InterPro" id="IPR016672">
    <property type="entry name" value="Polyketide_Synth_CurC_prd"/>
</dbReference>
<proteinExistence type="predicted"/>
<evidence type="ECO:0000313" key="3">
    <source>
        <dbReference type="Proteomes" id="UP001501578"/>
    </source>
</evidence>
<evidence type="ECO:0000313" key="2">
    <source>
        <dbReference type="EMBL" id="GAA0941740.1"/>
    </source>
</evidence>
<feature type="domain" description="Cupin type-2" evidence="1">
    <location>
        <begin position="39"/>
        <end position="105"/>
    </location>
</feature>
<dbReference type="RefSeq" id="WP_343952840.1">
    <property type="nucleotide sequence ID" value="NZ_BAAAHQ010000031.1"/>
</dbReference>
<dbReference type="Pfam" id="PF07883">
    <property type="entry name" value="Cupin_2"/>
    <property type="match status" value="1"/>
</dbReference>
<dbReference type="Proteomes" id="UP001501578">
    <property type="component" value="Unassembled WGS sequence"/>
</dbReference>
<organism evidence="2 3">
    <name type="scientific">Nonomuraea longicatena</name>
    <dbReference type="NCBI Taxonomy" id="83682"/>
    <lineage>
        <taxon>Bacteria</taxon>
        <taxon>Bacillati</taxon>
        <taxon>Actinomycetota</taxon>
        <taxon>Actinomycetes</taxon>
        <taxon>Streptosporangiales</taxon>
        <taxon>Streptosporangiaceae</taxon>
        <taxon>Nonomuraea</taxon>
    </lineage>
</organism>
<dbReference type="PANTHER" id="PTHR36114">
    <property type="entry name" value="16.7 KDA PROTEIN IN WHIE LOCUS"/>
    <property type="match status" value="1"/>
</dbReference>
<accession>A0ABN1QFJ9</accession>
<dbReference type="PANTHER" id="PTHR36114:SF1">
    <property type="entry name" value="16.7 KDA PROTEIN IN WHIE LOCUS"/>
    <property type="match status" value="1"/>
</dbReference>